<dbReference type="Gene3D" id="3.90.1150.10">
    <property type="entry name" value="Aspartate Aminotransferase, domain 1"/>
    <property type="match status" value="1"/>
</dbReference>
<dbReference type="EMBL" id="FUYQ01000002">
    <property type="protein sequence ID" value="SKB30180.1"/>
    <property type="molecule type" value="Genomic_DNA"/>
</dbReference>
<evidence type="ECO:0000256" key="3">
    <source>
        <dbReference type="RuleBase" id="RU004508"/>
    </source>
</evidence>
<dbReference type="GO" id="GO:0000271">
    <property type="term" value="P:polysaccharide biosynthetic process"/>
    <property type="evidence" value="ECO:0007669"/>
    <property type="project" value="TreeGrafter"/>
</dbReference>
<dbReference type="InterPro" id="IPR000653">
    <property type="entry name" value="DegT/StrS_aminotransferase"/>
</dbReference>
<dbReference type="PANTHER" id="PTHR30244">
    <property type="entry name" value="TRANSAMINASE"/>
    <property type="match status" value="1"/>
</dbReference>
<gene>
    <name evidence="4" type="ORF">SAMN05660349_00456</name>
</gene>
<name>A0A1T5A5E0_9BACT</name>
<evidence type="ECO:0000313" key="5">
    <source>
        <dbReference type="Proteomes" id="UP000190852"/>
    </source>
</evidence>
<evidence type="ECO:0000256" key="2">
    <source>
        <dbReference type="PIRSR" id="PIRSR000390-2"/>
    </source>
</evidence>
<dbReference type="InterPro" id="IPR015421">
    <property type="entry name" value="PyrdxlP-dep_Trfase_major"/>
</dbReference>
<dbReference type="Proteomes" id="UP000190852">
    <property type="component" value="Unassembled WGS sequence"/>
</dbReference>
<keyword evidence="5" id="KW-1185">Reference proteome</keyword>
<dbReference type="InterPro" id="IPR015424">
    <property type="entry name" value="PyrdxlP-dep_Trfase"/>
</dbReference>
<dbReference type="Gene3D" id="3.40.640.10">
    <property type="entry name" value="Type I PLP-dependent aspartate aminotransferase-like (Major domain)"/>
    <property type="match status" value="1"/>
</dbReference>
<feature type="active site" description="Proton acceptor" evidence="1">
    <location>
        <position position="200"/>
    </location>
</feature>
<dbReference type="PANTHER" id="PTHR30244:SF42">
    <property type="entry name" value="UDP-2-ACETAMIDO-2-DEOXY-3-OXO-D-GLUCURONATE AMINOTRANSFERASE"/>
    <property type="match status" value="1"/>
</dbReference>
<protein>
    <submittedName>
        <fullName evidence="4">dTDP-4-amino-4,6-dideoxygalactose transaminase</fullName>
    </submittedName>
</protein>
<proteinExistence type="inferred from homology"/>
<dbReference type="SUPFAM" id="SSF53383">
    <property type="entry name" value="PLP-dependent transferases"/>
    <property type="match status" value="1"/>
</dbReference>
<sequence length="392" mass="43504">MGNSVSELQVNIQMVDLQRQYHRIQNEIDAALLATVEKGQFINGPEVKSFAGKLADYLDVPYVIPCANGTDALQIALMALTLKPGDEVIVPAFCYVAAAEVVALLGLTPVWADVDPDTFMVTADTLAKACSSRTKAIVVAHLFGQCCDMDSILSFASRQNLYVIEDNAQSMGAVYRFPGGQTRMAGTMGVIGTTSFFPSKPLACYGDGGAMFTHDQQLANTLRMIANHGQQSKYHHQRVGCNSRLDSIQAAVLEVKLSHLDEFNKARQKVADRYDEGFKRCKGIKVPQRTASSTHVFHQYTLQVNNGKRDALQQFLKRRNIPSMVYYPLPLNEQHAFRQAFRPVEKLEVASQLCKTVLSLPIHTEMREDEIQYIIQQVNAFFESDGLQAGCE</sequence>
<evidence type="ECO:0000256" key="1">
    <source>
        <dbReference type="PIRSR" id="PIRSR000390-1"/>
    </source>
</evidence>
<keyword evidence="2 3" id="KW-0663">Pyridoxal phosphate</keyword>
<dbReference type="RefSeq" id="WP_245832493.1">
    <property type="nucleotide sequence ID" value="NZ_FUYQ01000002.1"/>
</dbReference>
<dbReference type="GO" id="GO:0030170">
    <property type="term" value="F:pyridoxal phosphate binding"/>
    <property type="evidence" value="ECO:0007669"/>
    <property type="project" value="TreeGrafter"/>
</dbReference>
<dbReference type="InterPro" id="IPR015422">
    <property type="entry name" value="PyrdxlP-dep_Trfase_small"/>
</dbReference>
<dbReference type="Pfam" id="PF01041">
    <property type="entry name" value="DegT_DnrJ_EryC1"/>
    <property type="match status" value="1"/>
</dbReference>
<feature type="modified residue" description="N6-(pyridoxal phosphate)lysine" evidence="2">
    <location>
        <position position="200"/>
    </location>
</feature>
<comment type="similarity">
    <text evidence="3">Belongs to the DegT/DnrJ/EryC1 family.</text>
</comment>
<dbReference type="CDD" id="cd00616">
    <property type="entry name" value="AHBA_syn"/>
    <property type="match status" value="1"/>
</dbReference>
<dbReference type="GO" id="GO:0008483">
    <property type="term" value="F:transaminase activity"/>
    <property type="evidence" value="ECO:0007669"/>
    <property type="project" value="TreeGrafter"/>
</dbReference>
<evidence type="ECO:0000313" key="4">
    <source>
        <dbReference type="EMBL" id="SKB30180.1"/>
    </source>
</evidence>
<reference evidence="5" key="1">
    <citation type="submission" date="2017-02" db="EMBL/GenBank/DDBJ databases">
        <authorList>
            <person name="Varghese N."/>
            <person name="Submissions S."/>
        </authorList>
    </citation>
    <scope>NUCLEOTIDE SEQUENCE [LARGE SCALE GENOMIC DNA]</scope>
    <source>
        <strain evidence="5">DSM 24967</strain>
    </source>
</reference>
<organism evidence="4 5">
    <name type="scientific">Parabacteroides chartae</name>
    <dbReference type="NCBI Taxonomy" id="1037355"/>
    <lineage>
        <taxon>Bacteria</taxon>
        <taxon>Pseudomonadati</taxon>
        <taxon>Bacteroidota</taxon>
        <taxon>Bacteroidia</taxon>
        <taxon>Bacteroidales</taxon>
        <taxon>Tannerellaceae</taxon>
        <taxon>Parabacteroides</taxon>
    </lineage>
</organism>
<dbReference type="AlphaFoldDB" id="A0A1T5A5E0"/>
<accession>A0A1T5A5E0</accession>
<dbReference type="PIRSF" id="PIRSF000390">
    <property type="entry name" value="PLP_StrS"/>
    <property type="match status" value="1"/>
</dbReference>